<proteinExistence type="inferred from homology"/>
<evidence type="ECO:0000256" key="6">
    <source>
        <dbReference type="ARBA" id="ARBA00022917"/>
    </source>
</evidence>
<keyword evidence="6" id="KW-0648">Protein biosynthesis</keyword>
<keyword evidence="7" id="KW-0030">Aminoacyl-tRNA synthetase</keyword>
<dbReference type="PANTHER" id="PTHR22594">
    <property type="entry name" value="ASPARTYL/LYSYL-TRNA SYNTHETASE"/>
    <property type="match status" value="1"/>
</dbReference>
<dbReference type="GO" id="GO:0004816">
    <property type="term" value="F:asparagine-tRNA ligase activity"/>
    <property type="evidence" value="ECO:0007669"/>
    <property type="project" value="UniProtKB-EC"/>
</dbReference>
<dbReference type="Pfam" id="PF01336">
    <property type="entry name" value="tRNA_anti-codon"/>
    <property type="match status" value="1"/>
</dbReference>
<evidence type="ECO:0000313" key="10">
    <source>
        <dbReference type="Proteomes" id="UP001165289"/>
    </source>
</evidence>
<evidence type="ECO:0000256" key="4">
    <source>
        <dbReference type="ARBA" id="ARBA00022741"/>
    </source>
</evidence>
<dbReference type="GO" id="GO:0005524">
    <property type="term" value="F:ATP binding"/>
    <property type="evidence" value="ECO:0007669"/>
    <property type="project" value="UniProtKB-KW"/>
</dbReference>
<dbReference type="Gene3D" id="2.40.50.140">
    <property type="entry name" value="Nucleic acid-binding proteins"/>
    <property type="match status" value="1"/>
</dbReference>
<evidence type="ECO:0000313" key="9">
    <source>
        <dbReference type="EMBL" id="KAI6653789.1"/>
    </source>
</evidence>
<keyword evidence="3 9" id="KW-0436">Ligase</keyword>
<dbReference type="GO" id="GO:0003676">
    <property type="term" value="F:nucleic acid binding"/>
    <property type="evidence" value="ECO:0007669"/>
    <property type="project" value="InterPro"/>
</dbReference>
<dbReference type="SUPFAM" id="SSF50249">
    <property type="entry name" value="Nucleic acid-binding proteins"/>
    <property type="match status" value="1"/>
</dbReference>
<evidence type="ECO:0000259" key="8">
    <source>
        <dbReference type="PROSITE" id="PS50862"/>
    </source>
</evidence>
<organism evidence="9 10">
    <name type="scientific">Oopsacas minuta</name>
    <dbReference type="NCBI Taxonomy" id="111878"/>
    <lineage>
        <taxon>Eukaryota</taxon>
        <taxon>Metazoa</taxon>
        <taxon>Porifera</taxon>
        <taxon>Hexactinellida</taxon>
        <taxon>Hexasterophora</taxon>
        <taxon>Lyssacinosida</taxon>
        <taxon>Leucopsacidae</taxon>
        <taxon>Oopsacas</taxon>
    </lineage>
</organism>
<dbReference type="PANTHER" id="PTHR22594:SF34">
    <property type="entry name" value="ASPARAGINE--TRNA LIGASE, MITOCHONDRIAL-RELATED"/>
    <property type="match status" value="1"/>
</dbReference>
<sequence length="469" mass="53836">MFNSILKLRKFVFYSATKKGVYYLRFNSGDNLSKYQGWVKNIRKLKSFVFIDLVDSLTPQIFQVVVPKNGFTPEDLRNITPGSSIQVIGTHSNTIGKTNKRDIHPKEIKLIGKCSQDTYPLRHATIYSNDYLRKYLHLRGRTDLFRSMNTLRSETSYAIHTYFQKNRFLLTHPPIITSMDCEGAGDLFRVSQANSEDSFFREVKHLTVSGQFHLEAIACGNSKVYSFGPTFRADKSHTRRHLAEFYMVEAEVAFCDTIQDVTMVTEELCKYVINIVLNKWDSLQQLFTEGNCLDREKREQLKRILQNPFIAISYSDTLDLLDSLNIDIKWGDDLHSEAEHALTSHFNCPIFVTNYPAGLKPFYMLQDDVSNDNRKTVSCFDLLWPGLGELAGGSLREHRVRRLEGAMSAKFNTSPSSESSLDWYLDVRRYGGVPMGGFGLGFERLLQAMTGMDIRDTIPFPRFYKSCNH</sequence>
<dbReference type="EC" id="6.1.1.22" evidence="2"/>
<dbReference type="Pfam" id="PF00152">
    <property type="entry name" value="tRNA-synt_2"/>
    <property type="match status" value="1"/>
</dbReference>
<dbReference type="InterPro" id="IPR012340">
    <property type="entry name" value="NA-bd_OB-fold"/>
</dbReference>
<accession>A0AAV7JXW8</accession>
<gene>
    <name evidence="9" type="ORF">LOD99_3293</name>
</gene>
<feature type="domain" description="Aminoacyl-transfer RNA synthetases class-II family profile" evidence="8">
    <location>
        <begin position="223"/>
        <end position="459"/>
    </location>
</feature>
<evidence type="ECO:0000256" key="3">
    <source>
        <dbReference type="ARBA" id="ARBA00022598"/>
    </source>
</evidence>
<dbReference type="NCBIfam" id="NF003037">
    <property type="entry name" value="PRK03932.1"/>
    <property type="match status" value="1"/>
</dbReference>
<dbReference type="NCBIfam" id="TIGR00457">
    <property type="entry name" value="asnS"/>
    <property type="match status" value="1"/>
</dbReference>
<dbReference type="GO" id="GO:0006421">
    <property type="term" value="P:asparaginyl-tRNA aminoacylation"/>
    <property type="evidence" value="ECO:0007669"/>
    <property type="project" value="InterPro"/>
</dbReference>
<dbReference type="EMBL" id="JAKMXF010000255">
    <property type="protein sequence ID" value="KAI6653789.1"/>
    <property type="molecule type" value="Genomic_DNA"/>
</dbReference>
<comment type="similarity">
    <text evidence="1">Belongs to the class-II aminoacyl-tRNA synthetase family.</text>
</comment>
<name>A0AAV7JXW8_9METZ</name>
<reference evidence="9 10" key="1">
    <citation type="journal article" date="2023" name="BMC Biol.">
        <title>The compact genome of the sponge Oopsacas minuta (Hexactinellida) is lacking key metazoan core genes.</title>
        <authorList>
            <person name="Santini S."/>
            <person name="Schenkelaars Q."/>
            <person name="Jourda C."/>
            <person name="Duchesne M."/>
            <person name="Belahbib H."/>
            <person name="Rocher C."/>
            <person name="Selva M."/>
            <person name="Riesgo A."/>
            <person name="Vervoort M."/>
            <person name="Leys S.P."/>
            <person name="Kodjabachian L."/>
            <person name="Le Bivic A."/>
            <person name="Borchiellini C."/>
            <person name="Claverie J.M."/>
            <person name="Renard E."/>
        </authorList>
    </citation>
    <scope>NUCLEOTIDE SEQUENCE [LARGE SCALE GENOMIC DNA]</scope>
    <source>
        <strain evidence="9">SPO-2</strain>
    </source>
</reference>
<protein>
    <recommendedName>
        <fullName evidence="2">asparagine--tRNA ligase</fullName>
        <ecNumber evidence="2">6.1.1.22</ecNumber>
    </recommendedName>
</protein>
<evidence type="ECO:0000256" key="5">
    <source>
        <dbReference type="ARBA" id="ARBA00022840"/>
    </source>
</evidence>
<dbReference type="InterPro" id="IPR004364">
    <property type="entry name" value="Aa-tRNA-synt_II"/>
</dbReference>
<dbReference type="SUPFAM" id="SSF55681">
    <property type="entry name" value="Class II aaRS and biotin synthetases"/>
    <property type="match status" value="1"/>
</dbReference>
<keyword evidence="4" id="KW-0547">Nucleotide-binding</keyword>
<dbReference type="Proteomes" id="UP001165289">
    <property type="component" value="Unassembled WGS sequence"/>
</dbReference>
<dbReference type="AlphaFoldDB" id="A0AAV7JXW8"/>
<comment type="caution">
    <text evidence="9">The sequence shown here is derived from an EMBL/GenBank/DDBJ whole genome shotgun (WGS) entry which is preliminary data.</text>
</comment>
<keyword evidence="5" id="KW-0067">ATP-binding</keyword>
<dbReference type="CDD" id="cd04318">
    <property type="entry name" value="EcAsnRS_like_N"/>
    <property type="match status" value="1"/>
</dbReference>
<dbReference type="InterPro" id="IPR045864">
    <property type="entry name" value="aa-tRNA-synth_II/BPL/LPL"/>
</dbReference>
<dbReference type="InterPro" id="IPR004522">
    <property type="entry name" value="Asn-tRNA-ligase"/>
</dbReference>
<dbReference type="Gene3D" id="3.30.930.10">
    <property type="entry name" value="Bira Bifunctional Protein, Domain 2"/>
    <property type="match status" value="1"/>
</dbReference>
<dbReference type="PRINTS" id="PR01042">
    <property type="entry name" value="TRNASYNTHASP"/>
</dbReference>
<evidence type="ECO:0000256" key="1">
    <source>
        <dbReference type="ARBA" id="ARBA00008226"/>
    </source>
</evidence>
<dbReference type="GO" id="GO:0005739">
    <property type="term" value="C:mitochondrion"/>
    <property type="evidence" value="ECO:0007669"/>
    <property type="project" value="TreeGrafter"/>
</dbReference>
<dbReference type="PROSITE" id="PS50862">
    <property type="entry name" value="AA_TRNA_LIGASE_II"/>
    <property type="match status" value="1"/>
</dbReference>
<evidence type="ECO:0000256" key="7">
    <source>
        <dbReference type="ARBA" id="ARBA00023146"/>
    </source>
</evidence>
<dbReference type="InterPro" id="IPR006195">
    <property type="entry name" value="aa-tRNA-synth_II"/>
</dbReference>
<dbReference type="InterPro" id="IPR002312">
    <property type="entry name" value="Asp/Asn-tRNA-synth_IIb"/>
</dbReference>
<keyword evidence="10" id="KW-1185">Reference proteome</keyword>
<dbReference type="InterPro" id="IPR004365">
    <property type="entry name" value="NA-bd_OB_tRNA"/>
</dbReference>
<evidence type="ECO:0000256" key="2">
    <source>
        <dbReference type="ARBA" id="ARBA00012816"/>
    </source>
</evidence>